<keyword evidence="4 6" id="KW-0975">Bacterial flagellum</keyword>
<comment type="function">
    <text evidence="5 6">Structural component of flagellum, the bacterial motility apparatus. Part of the rod structure of flagellar basal body.</text>
</comment>
<sequence>MDIGDIPLFSMLRGRLGYLSERQKLIAQNVANSETPGFSPKDLKPYDFAAQMKAAETGAGMMAVTQAGHMVPPSQRNGAAGAFKAKTVKDSETTLDGNSVVLEEEMLKMSDARMSYEAAIGFYQKSLNLLRMAARAPGR</sequence>
<keyword evidence="7" id="KW-0969">Cilium</keyword>
<proteinExistence type="inferred from homology"/>
<dbReference type="GO" id="GO:0030694">
    <property type="term" value="C:bacterial-type flagellum basal body, rod"/>
    <property type="evidence" value="ECO:0007669"/>
    <property type="project" value="InterPro"/>
</dbReference>
<dbReference type="GO" id="GO:0071973">
    <property type="term" value="P:bacterial-type flagellum-dependent cell motility"/>
    <property type="evidence" value="ECO:0007669"/>
    <property type="project" value="InterPro"/>
</dbReference>
<comment type="subcellular location">
    <subcellularLocation>
        <location evidence="1 6">Bacterial flagellum basal body</location>
    </subcellularLocation>
</comment>
<keyword evidence="7" id="KW-0282">Flagellum</keyword>
<comment type="caution">
    <text evidence="7">The sequence shown here is derived from an EMBL/GenBank/DDBJ whole genome shotgun (WGS) entry which is preliminary data.</text>
</comment>
<evidence type="ECO:0000313" key="7">
    <source>
        <dbReference type="EMBL" id="MBR7619040.1"/>
    </source>
</evidence>
<comment type="similarity">
    <text evidence="2 6">Belongs to the flagella basal body rod proteins family.</text>
</comment>
<dbReference type="NCBIfam" id="NF004654">
    <property type="entry name" value="PRK06004.1"/>
    <property type="match status" value="1"/>
</dbReference>
<accession>A0A941CYM8</accession>
<reference evidence="7" key="1">
    <citation type="submission" date="2021-04" db="EMBL/GenBank/DDBJ databases">
        <title>Draft genome assembly of strain Phenylobacterium sp. 20VBR1 using MiniION and Illumina platforms.</title>
        <authorList>
            <person name="Thomas F.A."/>
            <person name="Krishnan K.P."/>
            <person name="Sinha R.K."/>
        </authorList>
    </citation>
    <scope>NUCLEOTIDE SEQUENCE</scope>
    <source>
        <strain evidence="7">20VBR1</strain>
    </source>
</reference>
<evidence type="ECO:0000256" key="1">
    <source>
        <dbReference type="ARBA" id="ARBA00004117"/>
    </source>
</evidence>
<keyword evidence="8" id="KW-1185">Reference proteome</keyword>
<evidence type="ECO:0000256" key="5">
    <source>
        <dbReference type="ARBA" id="ARBA00024934"/>
    </source>
</evidence>
<dbReference type="AlphaFoldDB" id="A0A941CYM8"/>
<dbReference type="InterPro" id="IPR006300">
    <property type="entry name" value="FlgB"/>
</dbReference>
<dbReference type="EMBL" id="JAGSGD010000001">
    <property type="protein sequence ID" value="MBR7619040.1"/>
    <property type="molecule type" value="Genomic_DNA"/>
</dbReference>
<gene>
    <name evidence="7" type="primary">flgB</name>
    <name evidence="7" type="ORF">JKL49_06525</name>
</gene>
<dbReference type="RefSeq" id="WP_215339143.1">
    <property type="nucleotide sequence ID" value="NZ_JAGSGD010000001.1"/>
</dbReference>
<keyword evidence="7" id="KW-0966">Cell projection</keyword>
<protein>
    <recommendedName>
        <fullName evidence="3 6">Flagellar basal body rod protein FlgB</fullName>
    </recommendedName>
</protein>
<evidence type="ECO:0000256" key="2">
    <source>
        <dbReference type="ARBA" id="ARBA00009677"/>
    </source>
</evidence>
<evidence type="ECO:0000256" key="6">
    <source>
        <dbReference type="PIRNR" id="PIRNR002889"/>
    </source>
</evidence>
<organism evidence="7 8">
    <name type="scientific">Phenylobacterium glaciei</name>
    <dbReference type="NCBI Taxonomy" id="2803784"/>
    <lineage>
        <taxon>Bacteria</taxon>
        <taxon>Pseudomonadati</taxon>
        <taxon>Pseudomonadota</taxon>
        <taxon>Alphaproteobacteria</taxon>
        <taxon>Caulobacterales</taxon>
        <taxon>Caulobacteraceae</taxon>
        <taxon>Phenylobacterium</taxon>
    </lineage>
</organism>
<dbReference type="Proteomes" id="UP000622580">
    <property type="component" value="Unassembled WGS sequence"/>
</dbReference>
<comment type="subunit">
    <text evidence="6">The basal body constitutes a major portion of the flagellar organelle and consists of a number of rings mounted on a central rod.</text>
</comment>
<evidence type="ECO:0000313" key="8">
    <source>
        <dbReference type="Proteomes" id="UP000622580"/>
    </source>
</evidence>
<evidence type="ECO:0000256" key="3">
    <source>
        <dbReference type="ARBA" id="ARBA00014376"/>
    </source>
</evidence>
<name>A0A941CYM8_9CAUL</name>
<evidence type="ECO:0000256" key="4">
    <source>
        <dbReference type="ARBA" id="ARBA00023143"/>
    </source>
</evidence>
<dbReference type="PIRSF" id="PIRSF002889">
    <property type="entry name" value="Rod_FlgB"/>
    <property type="match status" value="1"/>
</dbReference>